<dbReference type="Pfam" id="PF18158">
    <property type="entry name" value="AidB_N"/>
    <property type="match status" value="1"/>
</dbReference>
<evidence type="ECO:0000259" key="7">
    <source>
        <dbReference type="Pfam" id="PF02770"/>
    </source>
</evidence>
<dbReference type="InterPro" id="IPR036250">
    <property type="entry name" value="AcylCo_DH-like_C"/>
</dbReference>
<dbReference type="OrthoDB" id="9771038at2"/>
<dbReference type="PROSITE" id="PS00073">
    <property type="entry name" value="ACYL_COA_DH_2"/>
    <property type="match status" value="1"/>
</dbReference>
<dbReference type="PANTHER" id="PTHR42707:SF3">
    <property type="entry name" value="ACYL-COA DEHYDROGENASE AIDB-RELATED"/>
    <property type="match status" value="1"/>
</dbReference>
<dbReference type="InterPro" id="IPR006089">
    <property type="entry name" value="Acyl-CoA_DH_CS"/>
</dbReference>
<sequence length="539" mass="56514">MTGDTHDVLNQSPPFGDANLFAADIPLRGALAAFGEVDAAGLAAFGARWGEAGRLDLGRLANAHPPVLRTHDARGHRADRVEFHPAYHALMAASVADGLHASVWDGADLRAPRARGHLARAARFYMVAGVESGHLCPMTMTSAAVAALAAAPDHLAAWLPRITGRSYDPSFRPWFEKAGVTLGMGMTEKQGGTDLRANTTRAVPTGGDTYGLTGHKWFFSAPMSDAFLVLAQAPGGLTCLLVPRHRPDGTANALHLQRLKDKLGNRSNASAEVEFAGAFGWRIGEEGRGVPTILAMVQLTRLDCAVASAGLCRMALVLALHHARHRHAFQKPLVDQPAMRRVLADLALESEAQTALSLRLAAAFDRGEAARTRLLTPAVKYAVCKAAAGFVYEAMEAVGGNGYVEESPLPRLYREAPVNAIWEGSGTVMALDVLRAATRAPEEAAGLVADLAEEADGLPGVREAAADIAASLRAPDAEARARFATGRLATLAAAAALATSAPPALAEAYAATRLARERAMFGASGVGAVTDALLARALP</sequence>
<keyword evidence="10" id="KW-1185">Reference proteome</keyword>
<evidence type="ECO:0000313" key="10">
    <source>
        <dbReference type="Proteomes" id="UP000035955"/>
    </source>
</evidence>
<feature type="domain" description="Adaptive response protein AidB N-terminal" evidence="8">
    <location>
        <begin position="10"/>
        <end position="169"/>
    </location>
</feature>
<evidence type="ECO:0000259" key="8">
    <source>
        <dbReference type="Pfam" id="PF18158"/>
    </source>
</evidence>
<comment type="caution">
    <text evidence="9">The sequence shown here is derived from an EMBL/GenBank/DDBJ whole genome shotgun (WGS) entry which is preliminary data.</text>
</comment>
<dbReference type="InterPro" id="IPR006091">
    <property type="entry name" value="Acyl-CoA_Oxase/DH_mid-dom"/>
</dbReference>
<dbReference type="InterPro" id="IPR041504">
    <property type="entry name" value="AidB_N"/>
</dbReference>
<dbReference type="Proteomes" id="UP000035955">
    <property type="component" value="Unassembled WGS sequence"/>
</dbReference>
<evidence type="ECO:0000256" key="3">
    <source>
        <dbReference type="ARBA" id="ARBA00022630"/>
    </source>
</evidence>
<dbReference type="InterPro" id="IPR009075">
    <property type="entry name" value="AcylCo_DH/oxidase_C"/>
</dbReference>
<reference evidence="9 10" key="1">
    <citation type="submission" date="2015-03" db="EMBL/GenBank/DDBJ databases">
        <title>Genome sequencing of Methylobacterium variabile DSM 16961.</title>
        <authorList>
            <person name="Chaudhry V."/>
            <person name="Patil P.B."/>
        </authorList>
    </citation>
    <scope>NUCLEOTIDE SEQUENCE [LARGE SCALE GENOMIC DNA]</scope>
    <source>
        <strain evidence="9 10">DSM 16961</strain>
    </source>
</reference>
<dbReference type="InterPro" id="IPR009100">
    <property type="entry name" value="AcylCoA_DH/oxidase_NM_dom_sf"/>
</dbReference>
<dbReference type="Gene3D" id="6.10.250.600">
    <property type="match status" value="1"/>
</dbReference>
<comment type="similarity">
    <text evidence="2 5">Belongs to the acyl-CoA dehydrogenase family.</text>
</comment>
<name>A0A0J6STR3_9HYPH</name>
<evidence type="ECO:0000313" key="9">
    <source>
        <dbReference type="EMBL" id="KMO38645.1"/>
    </source>
</evidence>
<dbReference type="Gene3D" id="2.40.110.20">
    <property type="match status" value="1"/>
</dbReference>
<keyword evidence="4 5" id="KW-0274">FAD</keyword>
<dbReference type="RefSeq" id="WP_048444349.1">
    <property type="nucleotide sequence ID" value="NZ_LABY01000071.1"/>
</dbReference>
<dbReference type="Pfam" id="PF00441">
    <property type="entry name" value="Acyl-CoA_dh_1"/>
    <property type="match status" value="1"/>
</dbReference>
<evidence type="ECO:0000256" key="1">
    <source>
        <dbReference type="ARBA" id="ARBA00001974"/>
    </source>
</evidence>
<dbReference type="Gene3D" id="1.20.140.10">
    <property type="entry name" value="Butyryl-CoA Dehydrogenase, subunit A, domain 3"/>
    <property type="match status" value="1"/>
</dbReference>
<keyword evidence="5" id="KW-0560">Oxidoreductase</keyword>
<dbReference type="PATRIC" id="fig|298794.3.peg.7007"/>
<feature type="domain" description="Acyl-CoA dehydrogenase/oxidase C-terminal" evidence="6">
    <location>
        <begin position="287"/>
        <end position="436"/>
    </location>
</feature>
<feature type="domain" description="Acyl-CoA oxidase/dehydrogenase middle" evidence="7">
    <location>
        <begin position="184"/>
        <end position="276"/>
    </location>
</feature>
<dbReference type="AlphaFoldDB" id="A0A0J6STR3"/>
<evidence type="ECO:0000256" key="4">
    <source>
        <dbReference type="ARBA" id="ARBA00022827"/>
    </source>
</evidence>
<proteinExistence type="inferred from homology"/>
<dbReference type="SUPFAM" id="SSF56645">
    <property type="entry name" value="Acyl-CoA dehydrogenase NM domain-like"/>
    <property type="match status" value="1"/>
</dbReference>
<accession>A0A0J6STR3</accession>
<dbReference type="PANTHER" id="PTHR42707">
    <property type="entry name" value="ACYL-COA DEHYDROGENASE"/>
    <property type="match status" value="1"/>
</dbReference>
<evidence type="ECO:0000256" key="2">
    <source>
        <dbReference type="ARBA" id="ARBA00009347"/>
    </source>
</evidence>
<dbReference type="InterPro" id="IPR052904">
    <property type="entry name" value="Acyl-CoA_dehydrogenase-like"/>
</dbReference>
<dbReference type="SUPFAM" id="SSF47203">
    <property type="entry name" value="Acyl-CoA dehydrogenase C-terminal domain-like"/>
    <property type="match status" value="1"/>
</dbReference>
<dbReference type="EMBL" id="LABY01000071">
    <property type="protein sequence ID" value="KMO38645.1"/>
    <property type="molecule type" value="Genomic_DNA"/>
</dbReference>
<evidence type="ECO:0000259" key="6">
    <source>
        <dbReference type="Pfam" id="PF00441"/>
    </source>
</evidence>
<dbReference type="Pfam" id="PF02770">
    <property type="entry name" value="Acyl-CoA_dh_M"/>
    <property type="match status" value="1"/>
</dbReference>
<protein>
    <submittedName>
        <fullName evidence="9">Acyl-CoA dehydrogenase</fullName>
    </submittedName>
</protein>
<gene>
    <name evidence="9" type="ORF">VQ02_11615</name>
</gene>
<comment type="cofactor">
    <cofactor evidence="1 5">
        <name>FAD</name>
        <dbReference type="ChEBI" id="CHEBI:57692"/>
    </cofactor>
</comment>
<keyword evidence="3 5" id="KW-0285">Flavoprotein</keyword>
<dbReference type="GO" id="GO:0003995">
    <property type="term" value="F:acyl-CoA dehydrogenase activity"/>
    <property type="evidence" value="ECO:0007669"/>
    <property type="project" value="InterPro"/>
</dbReference>
<organism evidence="9 10">
    <name type="scientific">Methylobacterium variabile</name>
    <dbReference type="NCBI Taxonomy" id="298794"/>
    <lineage>
        <taxon>Bacteria</taxon>
        <taxon>Pseudomonadati</taxon>
        <taxon>Pseudomonadota</taxon>
        <taxon>Alphaproteobacteria</taxon>
        <taxon>Hyphomicrobiales</taxon>
        <taxon>Methylobacteriaceae</taxon>
        <taxon>Methylobacterium</taxon>
    </lineage>
</organism>
<evidence type="ECO:0000256" key="5">
    <source>
        <dbReference type="RuleBase" id="RU362125"/>
    </source>
</evidence>